<feature type="compositionally biased region" description="Polar residues" evidence="1">
    <location>
        <begin position="16"/>
        <end position="27"/>
    </location>
</feature>
<organism evidence="3 4">
    <name type="scientific">Canariomyces notabilis</name>
    <dbReference type="NCBI Taxonomy" id="2074819"/>
    <lineage>
        <taxon>Eukaryota</taxon>
        <taxon>Fungi</taxon>
        <taxon>Dikarya</taxon>
        <taxon>Ascomycota</taxon>
        <taxon>Pezizomycotina</taxon>
        <taxon>Sordariomycetes</taxon>
        <taxon>Sordariomycetidae</taxon>
        <taxon>Sordariales</taxon>
        <taxon>Chaetomiaceae</taxon>
        <taxon>Canariomyces</taxon>
    </lineage>
</organism>
<keyword evidence="2" id="KW-1133">Transmembrane helix</keyword>
<reference evidence="3" key="1">
    <citation type="journal article" date="2023" name="Mol. Phylogenet. Evol.">
        <title>Genome-scale phylogeny and comparative genomics of the fungal order Sordariales.</title>
        <authorList>
            <person name="Hensen N."/>
            <person name="Bonometti L."/>
            <person name="Westerberg I."/>
            <person name="Brannstrom I.O."/>
            <person name="Guillou S."/>
            <person name="Cros-Aarteil S."/>
            <person name="Calhoun S."/>
            <person name="Haridas S."/>
            <person name="Kuo A."/>
            <person name="Mondo S."/>
            <person name="Pangilinan J."/>
            <person name="Riley R."/>
            <person name="LaButti K."/>
            <person name="Andreopoulos B."/>
            <person name="Lipzen A."/>
            <person name="Chen C."/>
            <person name="Yan M."/>
            <person name="Daum C."/>
            <person name="Ng V."/>
            <person name="Clum A."/>
            <person name="Steindorff A."/>
            <person name="Ohm R.A."/>
            <person name="Martin F."/>
            <person name="Silar P."/>
            <person name="Natvig D.O."/>
            <person name="Lalanne C."/>
            <person name="Gautier V."/>
            <person name="Ament-Velasquez S.L."/>
            <person name="Kruys A."/>
            <person name="Hutchinson M.I."/>
            <person name="Powell A.J."/>
            <person name="Barry K."/>
            <person name="Miller A.N."/>
            <person name="Grigoriev I.V."/>
            <person name="Debuchy R."/>
            <person name="Gladieux P."/>
            <person name="Hiltunen Thoren M."/>
            <person name="Johannesson H."/>
        </authorList>
    </citation>
    <scope>NUCLEOTIDE SEQUENCE</scope>
    <source>
        <strain evidence="3">CBS 508.74</strain>
    </source>
</reference>
<evidence type="ECO:0000256" key="2">
    <source>
        <dbReference type="SAM" id="Phobius"/>
    </source>
</evidence>
<dbReference type="EMBL" id="MU853345">
    <property type="protein sequence ID" value="KAK4111644.1"/>
    <property type="molecule type" value="Genomic_DNA"/>
</dbReference>
<dbReference type="AlphaFoldDB" id="A0AAN6TC54"/>
<accession>A0AAN6TC54</accession>
<sequence length="366" mass="41161">MAEPSKTAKGKARLSRPSSTKTTNKNNPSEPPAPFRPAPEALKPFYATLPPGHVYITHMDPRPASFKRKLFLVPVAMNVAVACIFVWRMAHILPYYLDLAWSALGHRNSTTVVAAESTWRELGGTIVGRAFTFLLDFLLAVFVWPWPYEFVVGAGTAGRGSPVRWRWAVGFRDREIYVRRSRPSWDRQLAEAGDLLAEDAKAARDAREVLMAQVRKATAPMLLQQKTGYLTMDGDWDLDWAGMVTATRLVDQKNVKLEAFGLVVLLHHERFGWLTIDLGQGEGAEQDERRRQVFAFRDALAQLGKEDLFFRWVEMIQFETTQPGGFTAEKQAAAAKKIRDMFKSNGVDFDELWKETVGTDGLAGMP</sequence>
<gene>
    <name evidence="3" type="ORF">N656DRAFT_780370</name>
</gene>
<dbReference type="RefSeq" id="XP_064669214.1">
    <property type="nucleotide sequence ID" value="XM_064815360.1"/>
</dbReference>
<feature type="transmembrane region" description="Helical" evidence="2">
    <location>
        <begin position="70"/>
        <end position="90"/>
    </location>
</feature>
<keyword evidence="2" id="KW-0812">Transmembrane</keyword>
<feature type="region of interest" description="Disordered" evidence="1">
    <location>
        <begin position="1"/>
        <end position="34"/>
    </location>
</feature>
<keyword evidence="4" id="KW-1185">Reference proteome</keyword>
<dbReference type="Proteomes" id="UP001302812">
    <property type="component" value="Unassembled WGS sequence"/>
</dbReference>
<comment type="caution">
    <text evidence="3">The sequence shown here is derived from an EMBL/GenBank/DDBJ whole genome shotgun (WGS) entry which is preliminary data.</text>
</comment>
<reference evidence="3" key="2">
    <citation type="submission" date="2023-05" db="EMBL/GenBank/DDBJ databases">
        <authorList>
            <consortium name="Lawrence Berkeley National Laboratory"/>
            <person name="Steindorff A."/>
            <person name="Hensen N."/>
            <person name="Bonometti L."/>
            <person name="Westerberg I."/>
            <person name="Brannstrom I.O."/>
            <person name="Guillou S."/>
            <person name="Cros-Aarteil S."/>
            <person name="Calhoun S."/>
            <person name="Haridas S."/>
            <person name="Kuo A."/>
            <person name="Mondo S."/>
            <person name="Pangilinan J."/>
            <person name="Riley R."/>
            <person name="Labutti K."/>
            <person name="Andreopoulos B."/>
            <person name="Lipzen A."/>
            <person name="Chen C."/>
            <person name="Yanf M."/>
            <person name="Daum C."/>
            <person name="Ng V."/>
            <person name="Clum A."/>
            <person name="Ohm R."/>
            <person name="Martin F."/>
            <person name="Silar P."/>
            <person name="Natvig D."/>
            <person name="Lalanne C."/>
            <person name="Gautier V."/>
            <person name="Ament-Velasquez S.L."/>
            <person name="Kruys A."/>
            <person name="Hutchinson M.I."/>
            <person name="Powell A.J."/>
            <person name="Barry K."/>
            <person name="Miller A.N."/>
            <person name="Grigoriev I.V."/>
            <person name="Debuchy R."/>
            <person name="Gladieux P."/>
            <person name="Thoren M.H."/>
            <person name="Johannesson H."/>
        </authorList>
    </citation>
    <scope>NUCLEOTIDE SEQUENCE</scope>
    <source>
        <strain evidence="3">CBS 508.74</strain>
    </source>
</reference>
<proteinExistence type="predicted"/>
<evidence type="ECO:0000313" key="3">
    <source>
        <dbReference type="EMBL" id="KAK4111644.1"/>
    </source>
</evidence>
<evidence type="ECO:0000313" key="4">
    <source>
        <dbReference type="Proteomes" id="UP001302812"/>
    </source>
</evidence>
<protein>
    <submittedName>
        <fullName evidence="3">Uncharacterized protein</fullName>
    </submittedName>
</protein>
<keyword evidence="2" id="KW-0472">Membrane</keyword>
<dbReference type="GeneID" id="89939485"/>
<name>A0AAN6TC54_9PEZI</name>
<evidence type="ECO:0000256" key="1">
    <source>
        <dbReference type="SAM" id="MobiDB-lite"/>
    </source>
</evidence>